<dbReference type="AlphaFoldDB" id="A0AAV2ZKF8"/>
<dbReference type="PANTHER" id="PTHR46458:SF2">
    <property type="entry name" value="X GLOBIN"/>
    <property type="match status" value="1"/>
</dbReference>
<dbReference type="GO" id="GO:0046872">
    <property type="term" value="F:metal ion binding"/>
    <property type="evidence" value="ECO:0007669"/>
    <property type="project" value="UniProtKB-KW"/>
</dbReference>
<sequence length="202" mass="23577">MGSILSGLRRPSRTSESHPEPEQLVPTLDLSPNQHELLVESWKLIQQDIAKIGVIIFIRLFEVHPECKDFFIPFRNVDDLHELITSKDLRAHGLRVLSFVEKSIARIDNSIRLQELALELGRSHYRYHAPPKYYQYVVSEFMSAIHPLLKDKWTTELENAWKNLFAYICAMMKRGYDEEERRKYNDGDYSSNSLEGNKNAVI</sequence>
<keyword evidence="9" id="KW-1185">Reference proteome</keyword>
<dbReference type="SUPFAM" id="SSF46458">
    <property type="entry name" value="Globin-like"/>
    <property type="match status" value="1"/>
</dbReference>
<evidence type="ECO:0000256" key="4">
    <source>
        <dbReference type="ARBA" id="ARBA00023004"/>
    </source>
</evidence>
<keyword evidence="3" id="KW-0479">Metal-binding</keyword>
<dbReference type="EMBL" id="DYDO01000013">
    <property type="protein sequence ID" value="DBA14113.1"/>
    <property type="molecule type" value="Genomic_DNA"/>
</dbReference>
<dbReference type="PANTHER" id="PTHR46458">
    <property type="entry name" value="BLR2807 PROTEIN"/>
    <property type="match status" value="1"/>
</dbReference>
<dbReference type="PROSITE" id="PS01033">
    <property type="entry name" value="GLOBIN"/>
    <property type="match status" value="1"/>
</dbReference>
<accession>A0AAV2ZKF8</accession>
<keyword evidence="4" id="KW-0408">Iron</keyword>
<evidence type="ECO:0000313" key="8">
    <source>
        <dbReference type="EMBL" id="DBA14113.1"/>
    </source>
</evidence>
<feature type="domain" description="Globin" evidence="7">
    <location>
        <begin position="29"/>
        <end position="177"/>
    </location>
</feature>
<proteinExistence type="inferred from homology"/>
<dbReference type="InterPro" id="IPR050532">
    <property type="entry name" value="Globin-like_OT"/>
</dbReference>
<protein>
    <recommendedName>
        <fullName evidence="7">Globin domain-containing protein</fullName>
    </recommendedName>
</protein>
<dbReference type="Pfam" id="PF00042">
    <property type="entry name" value="Globin"/>
    <property type="match status" value="1"/>
</dbReference>
<evidence type="ECO:0000259" key="7">
    <source>
        <dbReference type="PROSITE" id="PS01033"/>
    </source>
</evidence>
<dbReference type="Proteomes" id="UP001181693">
    <property type="component" value="Unassembled WGS sequence"/>
</dbReference>
<dbReference type="GO" id="GO:0020037">
    <property type="term" value="F:heme binding"/>
    <property type="evidence" value="ECO:0007669"/>
    <property type="project" value="InterPro"/>
</dbReference>
<keyword evidence="2 5" id="KW-0349">Heme</keyword>
<dbReference type="PRINTS" id="PR00188">
    <property type="entry name" value="PLANTGLOBIN"/>
</dbReference>
<evidence type="ECO:0000256" key="2">
    <source>
        <dbReference type="ARBA" id="ARBA00022617"/>
    </source>
</evidence>
<dbReference type="InterPro" id="IPR000971">
    <property type="entry name" value="Globin"/>
</dbReference>
<evidence type="ECO:0000256" key="6">
    <source>
        <dbReference type="SAM" id="MobiDB-lite"/>
    </source>
</evidence>
<evidence type="ECO:0000313" key="9">
    <source>
        <dbReference type="Proteomes" id="UP001181693"/>
    </source>
</evidence>
<comment type="similarity">
    <text evidence="1 5">Belongs to the globin family.</text>
</comment>
<comment type="caution">
    <text evidence="8">The sequence shown here is derived from an EMBL/GenBank/DDBJ whole genome shotgun (WGS) entry which is preliminary data.</text>
</comment>
<keyword evidence="5" id="KW-0561">Oxygen transport</keyword>
<dbReference type="GO" id="GO:0019825">
    <property type="term" value="F:oxygen binding"/>
    <property type="evidence" value="ECO:0007669"/>
    <property type="project" value="InterPro"/>
</dbReference>
<dbReference type="InterPro" id="IPR012292">
    <property type="entry name" value="Globin/Proto"/>
</dbReference>
<dbReference type="Gene3D" id="1.10.490.10">
    <property type="entry name" value="Globins"/>
    <property type="match status" value="1"/>
</dbReference>
<name>A0AAV2ZKF8_PYXAD</name>
<organism evidence="8 9">
    <name type="scientific">Pyxicephalus adspersus</name>
    <name type="common">African bullfrog</name>
    <dbReference type="NCBI Taxonomy" id="30357"/>
    <lineage>
        <taxon>Eukaryota</taxon>
        <taxon>Metazoa</taxon>
        <taxon>Chordata</taxon>
        <taxon>Craniata</taxon>
        <taxon>Vertebrata</taxon>
        <taxon>Euteleostomi</taxon>
        <taxon>Amphibia</taxon>
        <taxon>Batrachia</taxon>
        <taxon>Anura</taxon>
        <taxon>Neobatrachia</taxon>
        <taxon>Ranoidea</taxon>
        <taxon>Pyxicephalidae</taxon>
        <taxon>Pyxicephalinae</taxon>
        <taxon>Pyxicephalus</taxon>
    </lineage>
</organism>
<feature type="region of interest" description="Disordered" evidence="6">
    <location>
        <begin position="1"/>
        <end position="26"/>
    </location>
</feature>
<evidence type="ECO:0000256" key="3">
    <source>
        <dbReference type="ARBA" id="ARBA00022723"/>
    </source>
</evidence>
<reference evidence="8" key="1">
    <citation type="thesis" date="2020" institute="ProQuest LLC" country="789 East Eisenhower Parkway, Ann Arbor, MI, USA">
        <title>Comparative Genomics and Chromosome Evolution.</title>
        <authorList>
            <person name="Mudd A.B."/>
        </authorList>
    </citation>
    <scope>NUCLEOTIDE SEQUENCE</scope>
    <source>
        <strain evidence="8">1538</strain>
        <tissue evidence="8">Blood</tissue>
    </source>
</reference>
<evidence type="ECO:0000256" key="1">
    <source>
        <dbReference type="ARBA" id="ARBA00008705"/>
    </source>
</evidence>
<dbReference type="InterPro" id="IPR009050">
    <property type="entry name" value="Globin-like_sf"/>
</dbReference>
<dbReference type="GO" id="GO:0005344">
    <property type="term" value="F:oxygen carrier activity"/>
    <property type="evidence" value="ECO:0007669"/>
    <property type="project" value="UniProtKB-KW"/>
</dbReference>
<evidence type="ECO:0000256" key="5">
    <source>
        <dbReference type="RuleBase" id="RU000356"/>
    </source>
</evidence>
<keyword evidence="5" id="KW-0813">Transport</keyword>
<gene>
    <name evidence="8" type="ORF">GDO54_005126</name>
</gene>